<gene>
    <name evidence="3" type="ORF">F2Q70_00006543</name>
</gene>
<dbReference type="EMBL" id="QGKY02001015">
    <property type="protein sequence ID" value="KAF2570529.1"/>
    <property type="molecule type" value="Genomic_DNA"/>
</dbReference>
<dbReference type="AlphaFoldDB" id="A0A8S9IL26"/>
<feature type="region of interest" description="Disordered" evidence="2">
    <location>
        <begin position="34"/>
        <end position="65"/>
    </location>
</feature>
<feature type="coiled-coil region" evidence="1">
    <location>
        <begin position="67"/>
        <end position="94"/>
    </location>
</feature>
<keyword evidence="1" id="KW-0175">Coiled coil</keyword>
<accession>A0A8S9IL26</accession>
<reference evidence="3" key="1">
    <citation type="submission" date="2019-12" db="EMBL/GenBank/DDBJ databases">
        <title>Genome sequencing and annotation of Brassica cretica.</title>
        <authorList>
            <person name="Studholme D.J."/>
            <person name="Sarris P.F."/>
        </authorList>
    </citation>
    <scope>NUCLEOTIDE SEQUENCE</scope>
    <source>
        <strain evidence="3">PFS-102/07</strain>
        <tissue evidence="3">Leaf</tissue>
    </source>
</reference>
<dbReference type="PANTHER" id="PTHR31422:SF0">
    <property type="entry name" value="MYOSIN-BINDING PROTEIN 7"/>
    <property type="match status" value="1"/>
</dbReference>
<sequence>MANPFGPTSPALESISIEPMLVIAGGSELLKDRAKDVSQSDVSEQKFKDDGYGEKLNQPDDHSDPGITKLYARLQALEADRESMRQAIVSMRTEKAQMVLLKEIAQHLSKDIIPERRLPLQKASTVGAFSFISLFKLILVIVPCAADYIFSFLEKEGSSKQVHERDAREHHGVANASREDSTDTAMEISFKNASVKQHITFSNW</sequence>
<proteinExistence type="predicted"/>
<organism evidence="3">
    <name type="scientific">Brassica cretica</name>
    <name type="common">Mustard</name>
    <dbReference type="NCBI Taxonomy" id="69181"/>
    <lineage>
        <taxon>Eukaryota</taxon>
        <taxon>Viridiplantae</taxon>
        <taxon>Streptophyta</taxon>
        <taxon>Embryophyta</taxon>
        <taxon>Tracheophyta</taxon>
        <taxon>Spermatophyta</taxon>
        <taxon>Magnoliopsida</taxon>
        <taxon>eudicotyledons</taxon>
        <taxon>Gunneridae</taxon>
        <taxon>Pentapetalae</taxon>
        <taxon>rosids</taxon>
        <taxon>malvids</taxon>
        <taxon>Brassicales</taxon>
        <taxon>Brassicaceae</taxon>
        <taxon>Brassiceae</taxon>
        <taxon>Brassica</taxon>
    </lineage>
</organism>
<evidence type="ECO:0000256" key="1">
    <source>
        <dbReference type="SAM" id="Coils"/>
    </source>
</evidence>
<feature type="compositionally biased region" description="Basic and acidic residues" evidence="2">
    <location>
        <begin position="34"/>
        <end position="64"/>
    </location>
</feature>
<dbReference type="PANTHER" id="PTHR31422">
    <property type="entry name" value="BNAANNG28530D PROTEIN"/>
    <property type="match status" value="1"/>
</dbReference>
<evidence type="ECO:0000256" key="2">
    <source>
        <dbReference type="SAM" id="MobiDB-lite"/>
    </source>
</evidence>
<name>A0A8S9IL26_BRACR</name>
<comment type="caution">
    <text evidence="3">The sequence shown here is derived from an EMBL/GenBank/DDBJ whole genome shotgun (WGS) entry which is preliminary data.</text>
</comment>
<evidence type="ECO:0000313" key="3">
    <source>
        <dbReference type="EMBL" id="KAF2570529.1"/>
    </source>
</evidence>
<protein>
    <submittedName>
        <fullName evidence="3">Uncharacterized protein</fullName>
    </submittedName>
</protein>